<feature type="transmembrane region" description="Helical" evidence="1">
    <location>
        <begin position="157"/>
        <end position="175"/>
    </location>
</feature>
<feature type="transmembrane region" description="Helical" evidence="1">
    <location>
        <begin position="43"/>
        <end position="64"/>
    </location>
</feature>
<evidence type="ECO:0000313" key="3">
    <source>
        <dbReference type="EMBL" id="SIT21421.1"/>
    </source>
</evidence>
<dbReference type="Pfam" id="PF01757">
    <property type="entry name" value="Acyl_transf_3"/>
    <property type="match status" value="1"/>
</dbReference>
<keyword evidence="1" id="KW-0472">Membrane</keyword>
<gene>
    <name evidence="3" type="ORF">SAMN05421580_11719</name>
</gene>
<feature type="domain" description="Acyltransferase 3" evidence="2">
    <location>
        <begin position="12"/>
        <end position="297"/>
    </location>
</feature>
<dbReference type="InterPro" id="IPR002656">
    <property type="entry name" value="Acyl_transf_3_dom"/>
</dbReference>
<dbReference type="OrthoDB" id="9814956at2"/>
<dbReference type="GO" id="GO:0016747">
    <property type="term" value="F:acyltransferase activity, transferring groups other than amino-acyl groups"/>
    <property type="evidence" value="ECO:0007669"/>
    <property type="project" value="InterPro"/>
</dbReference>
<dbReference type="STRING" id="453582.SAMN05421580_11719"/>
<evidence type="ECO:0000259" key="2">
    <source>
        <dbReference type="Pfam" id="PF01757"/>
    </source>
</evidence>
<proteinExistence type="predicted"/>
<keyword evidence="1" id="KW-0812">Transmembrane</keyword>
<protein>
    <submittedName>
        <fullName evidence="3">Fucose 4-O-acetylase</fullName>
    </submittedName>
</protein>
<feature type="transmembrane region" description="Helical" evidence="1">
    <location>
        <begin position="84"/>
        <end position="103"/>
    </location>
</feature>
<organism evidence="3 4">
    <name type="scientific">Rhodobacter aestuarii</name>
    <dbReference type="NCBI Taxonomy" id="453582"/>
    <lineage>
        <taxon>Bacteria</taxon>
        <taxon>Pseudomonadati</taxon>
        <taxon>Pseudomonadota</taxon>
        <taxon>Alphaproteobacteria</taxon>
        <taxon>Rhodobacterales</taxon>
        <taxon>Rhodobacter group</taxon>
        <taxon>Rhodobacter</taxon>
    </lineage>
</organism>
<sequence>MAPSTPADARDSGIDFLKGVLIVLMIYGHVGHIGTLRDIQLELVGWIYSFHMPAFLVVSGFFFFDRVKGKAITTPLLRRLIVPYMVFEPLYLLGLLISARIGLPTSNEAASDARSFIFSVFVQPIGAFWFVHALIVIQLSFAVSRAASRKLFEDDRIVWFGAVLLLGGAVQLGIVRQSAPAFFLIGLTIAALKQDVKQNIWLSILAIATCLILNHSGLKEFSFLQIAWVLGIIGVFTNLAAILPNMIVRLFAFIGRNTLILLITHAFFVVAMKPLAARFLGIDPTGLLFTLTTVSLACIGGVASSRALDALRLSSALFGTKRLYAPF</sequence>
<feature type="transmembrane region" description="Helical" evidence="1">
    <location>
        <begin position="16"/>
        <end position="36"/>
    </location>
</feature>
<name>A0A1N7QEX0_9RHOB</name>
<keyword evidence="1" id="KW-1133">Transmembrane helix</keyword>
<dbReference type="EMBL" id="FTOG01000017">
    <property type="protein sequence ID" value="SIT21421.1"/>
    <property type="molecule type" value="Genomic_DNA"/>
</dbReference>
<dbReference type="InterPro" id="IPR052734">
    <property type="entry name" value="Nod_factor_acetyltransferase"/>
</dbReference>
<dbReference type="PANTHER" id="PTHR37312">
    <property type="entry name" value="MEMBRANE-BOUND ACYLTRANSFERASE YKRP-RELATED"/>
    <property type="match status" value="1"/>
</dbReference>
<feature type="transmembrane region" description="Helical" evidence="1">
    <location>
        <begin position="226"/>
        <end position="247"/>
    </location>
</feature>
<feature type="transmembrane region" description="Helical" evidence="1">
    <location>
        <begin position="259"/>
        <end position="280"/>
    </location>
</feature>
<accession>A0A1N7QEX0</accession>
<feature type="transmembrane region" description="Helical" evidence="1">
    <location>
        <begin position="115"/>
        <end position="137"/>
    </location>
</feature>
<evidence type="ECO:0000256" key="1">
    <source>
        <dbReference type="SAM" id="Phobius"/>
    </source>
</evidence>
<feature type="transmembrane region" description="Helical" evidence="1">
    <location>
        <begin position="286"/>
        <end position="308"/>
    </location>
</feature>
<reference evidence="4" key="1">
    <citation type="submission" date="2017-01" db="EMBL/GenBank/DDBJ databases">
        <authorList>
            <person name="Varghese N."/>
            <person name="Submissions S."/>
        </authorList>
    </citation>
    <scope>NUCLEOTIDE SEQUENCE [LARGE SCALE GENOMIC DNA]</scope>
    <source>
        <strain evidence="4">DSM 19945</strain>
    </source>
</reference>
<keyword evidence="4" id="KW-1185">Reference proteome</keyword>
<dbReference type="PANTHER" id="PTHR37312:SF1">
    <property type="entry name" value="MEMBRANE-BOUND ACYLTRANSFERASE YKRP-RELATED"/>
    <property type="match status" value="1"/>
</dbReference>
<dbReference type="RefSeq" id="WP_076486420.1">
    <property type="nucleotide sequence ID" value="NZ_FTOG01000017.1"/>
</dbReference>
<dbReference type="Proteomes" id="UP000186221">
    <property type="component" value="Unassembled WGS sequence"/>
</dbReference>
<dbReference type="AlphaFoldDB" id="A0A1N7QEX0"/>
<evidence type="ECO:0000313" key="4">
    <source>
        <dbReference type="Proteomes" id="UP000186221"/>
    </source>
</evidence>